<organism evidence="2 3">
    <name type="scientific">Bondarzewia mesenterica</name>
    <dbReference type="NCBI Taxonomy" id="1095465"/>
    <lineage>
        <taxon>Eukaryota</taxon>
        <taxon>Fungi</taxon>
        <taxon>Dikarya</taxon>
        <taxon>Basidiomycota</taxon>
        <taxon>Agaricomycotina</taxon>
        <taxon>Agaricomycetes</taxon>
        <taxon>Russulales</taxon>
        <taxon>Bondarzewiaceae</taxon>
        <taxon>Bondarzewia</taxon>
    </lineage>
</organism>
<feature type="transmembrane region" description="Helical" evidence="1">
    <location>
        <begin position="12"/>
        <end position="35"/>
    </location>
</feature>
<dbReference type="AlphaFoldDB" id="A0A4S4M5J6"/>
<accession>A0A4S4M5J6</accession>
<feature type="transmembrane region" description="Helical" evidence="1">
    <location>
        <begin position="209"/>
        <end position="234"/>
    </location>
</feature>
<name>A0A4S4M5J6_9AGAM</name>
<feature type="transmembrane region" description="Helical" evidence="1">
    <location>
        <begin position="165"/>
        <end position="188"/>
    </location>
</feature>
<dbReference type="Proteomes" id="UP000310158">
    <property type="component" value="Unassembled WGS sequence"/>
</dbReference>
<keyword evidence="1" id="KW-0812">Transmembrane</keyword>
<evidence type="ECO:0000313" key="2">
    <source>
        <dbReference type="EMBL" id="THH19581.1"/>
    </source>
</evidence>
<protein>
    <submittedName>
        <fullName evidence="2">Uncharacterized protein</fullName>
    </submittedName>
</protein>
<reference evidence="2 3" key="1">
    <citation type="submission" date="2019-02" db="EMBL/GenBank/DDBJ databases">
        <title>Genome sequencing of the rare red list fungi Bondarzewia mesenterica.</title>
        <authorList>
            <person name="Buettner E."/>
            <person name="Kellner H."/>
        </authorList>
    </citation>
    <scope>NUCLEOTIDE SEQUENCE [LARGE SCALE GENOMIC DNA]</scope>
    <source>
        <strain evidence="2 3">DSM 108281</strain>
    </source>
</reference>
<sequence length="271" mass="29978">MSFISQPEVCFIAFYSEIMLHGMYTVLFLMTMYLLVFTRKKSRLQIVLSIVTLAMYGIATAHSALYLKQVLETFMNAESSGSFDLNEVSSPIEYTKVALEVINCTIADSVFLWRAWILSGKNTWCCLVPCGLLLGSAVAGFGMVYESSKANGSIVFLRQVAGHWTISWVTLTLTTNIVITGLVTYQAWNLRRQSGPTMANSVLFRLIECGILYSLSFIVLLILFVVGLNASYVLNHMIPQITASSVVLHESANADLRAGIGYLSDFLLCPC</sequence>
<dbReference type="OrthoDB" id="2744793at2759"/>
<comment type="caution">
    <text evidence="2">The sequence shown here is derived from an EMBL/GenBank/DDBJ whole genome shotgun (WGS) entry which is preliminary data.</text>
</comment>
<feature type="transmembrane region" description="Helical" evidence="1">
    <location>
        <begin position="47"/>
        <end position="67"/>
    </location>
</feature>
<dbReference type="EMBL" id="SGPL01000041">
    <property type="protein sequence ID" value="THH19581.1"/>
    <property type="molecule type" value="Genomic_DNA"/>
</dbReference>
<feature type="transmembrane region" description="Helical" evidence="1">
    <location>
        <begin position="124"/>
        <end position="145"/>
    </location>
</feature>
<evidence type="ECO:0000313" key="3">
    <source>
        <dbReference type="Proteomes" id="UP000310158"/>
    </source>
</evidence>
<keyword evidence="3" id="KW-1185">Reference proteome</keyword>
<keyword evidence="1" id="KW-0472">Membrane</keyword>
<gene>
    <name evidence="2" type="ORF">EW146_g1624</name>
</gene>
<evidence type="ECO:0000256" key="1">
    <source>
        <dbReference type="SAM" id="Phobius"/>
    </source>
</evidence>
<keyword evidence="1" id="KW-1133">Transmembrane helix</keyword>
<proteinExistence type="predicted"/>